<dbReference type="GO" id="GO:0051213">
    <property type="term" value="F:dioxygenase activity"/>
    <property type="evidence" value="ECO:0007669"/>
    <property type="project" value="UniProtKB-KW"/>
</dbReference>
<keyword evidence="13" id="KW-1185">Reference proteome</keyword>
<keyword evidence="4" id="KW-0479">Metal-binding</keyword>
<proteinExistence type="predicted"/>
<keyword evidence="6" id="KW-0411">Iron-sulfur</keyword>
<organism evidence="12 13">
    <name type="scientific">Streptomyces prasinopilosus</name>
    <dbReference type="NCBI Taxonomy" id="67344"/>
    <lineage>
        <taxon>Bacteria</taxon>
        <taxon>Bacillati</taxon>
        <taxon>Actinomycetota</taxon>
        <taxon>Actinomycetes</taxon>
        <taxon>Kitasatosporales</taxon>
        <taxon>Streptomycetaceae</taxon>
        <taxon>Streptomyces</taxon>
    </lineage>
</organism>
<evidence type="ECO:0000256" key="7">
    <source>
        <dbReference type="ARBA" id="ARBA00023157"/>
    </source>
</evidence>
<evidence type="ECO:0000256" key="1">
    <source>
        <dbReference type="ARBA" id="ARBA00002494"/>
    </source>
</evidence>
<feature type="compositionally biased region" description="Low complexity" evidence="10">
    <location>
        <begin position="34"/>
        <end position="51"/>
    </location>
</feature>
<evidence type="ECO:0000256" key="8">
    <source>
        <dbReference type="ARBA" id="ARBA00029586"/>
    </source>
</evidence>
<feature type="region of interest" description="Disordered" evidence="10">
    <location>
        <begin position="34"/>
        <end position="83"/>
    </location>
</feature>
<keyword evidence="12" id="KW-0560">Oxidoreductase</keyword>
<evidence type="ECO:0000256" key="10">
    <source>
        <dbReference type="SAM" id="MobiDB-lite"/>
    </source>
</evidence>
<dbReference type="SUPFAM" id="SSF50022">
    <property type="entry name" value="ISP domain"/>
    <property type="match status" value="1"/>
</dbReference>
<dbReference type="AlphaFoldDB" id="A0A1G6RXE3"/>
<dbReference type="CDD" id="cd03467">
    <property type="entry name" value="Rieske"/>
    <property type="match status" value="1"/>
</dbReference>
<dbReference type="GO" id="GO:0016705">
    <property type="term" value="F:oxidoreductase activity, acting on paired donors, with incorporation or reduction of molecular oxygen"/>
    <property type="evidence" value="ECO:0007669"/>
    <property type="project" value="UniProtKB-ARBA"/>
</dbReference>
<dbReference type="InterPro" id="IPR014349">
    <property type="entry name" value="Rieske_Fe-S_prot"/>
</dbReference>
<comment type="function">
    <text evidence="1">Iron-sulfur subunit of the cytochrome bc1 complex, an essential component of the respiratory electron transport chain required for ATP synthesis. The bc1 complex catalyzes the oxidation of menaquinol and the reduction of cytochrome c in the respiratory chain. The bc1 complex operates through a Q-cycle mechanism that couples electron transfer to generation of the proton gradient that drives ATP synthesis.</text>
</comment>
<keyword evidence="3" id="KW-0001">2Fe-2S</keyword>
<evidence type="ECO:0000256" key="3">
    <source>
        <dbReference type="ARBA" id="ARBA00022714"/>
    </source>
</evidence>
<evidence type="ECO:0000256" key="5">
    <source>
        <dbReference type="ARBA" id="ARBA00023004"/>
    </source>
</evidence>
<feature type="compositionally biased region" description="Gly residues" evidence="10">
    <location>
        <begin position="52"/>
        <end position="69"/>
    </location>
</feature>
<dbReference type="GO" id="GO:0046872">
    <property type="term" value="F:metal ion binding"/>
    <property type="evidence" value="ECO:0007669"/>
    <property type="project" value="UniProtKB-KW"/>
</dbReference>
<dbReference type="InterPro" id="IPR005805">
    <property type="entry name" value="Rieske_Fe-S_prot_C"/>
</dbReference>
<keyword evidence="5" id="KW-0408">Iron</keyword>
<evidence type="ECO:0000313" key="12">
    <source>
        <dbReference type="EMBL" id="SDD08615.1"/>
    </source>
</evidence>
<feature type="domain" description="Rieske" evidence="11">
    <location>
        <begin position="73"/>
        <end position="165"/>
    </location>
</feature>
<keyword evidence="7" id="KW-1015">Disulfide bond</keyword>
<protein>
    <recommendedName>
        <fullName evidence="2">Cytochrome bc1 complex Rieske iron-sulfur subunit</fullName>
    </recommendedName>
    <alternativeName>
        <fullName evidence="8">Cytochrome bc1 reductase complex subunit QcrA</fullName>
    </alternativeName>
</protein>
<dbReference type="GO" id="GO:0051537">
    <property type="term" value="F:2 iron, 2 sulfur cluster binding"/>
    <property type="evidence" value="ECO:0007669"/>
    <property type="project" value="UniProtKB-KW"/>
</dbReference>
<evidence type="ECO:0000259" key="11">
    <source>
        <dbReference type="PROSITE" id="PS51296"/>
    </source>
</evidence>
<name>A0A1G6RXE3_9ACTN</name>
<dbReference type="FunFam" id="2.102.10.10:FF:000016">
    <property type="entry name" value="Nitrite reductase/ring-hydroxylating ferredoxin subunit"/>
    <property type="match status" value="1"/>
</dbReference>
<evidence type="ECO:0000256" key="6">
    <source>
        <dbReference type="ARBA" id="ARBA00023014"/>
    </source>
</evidence>
<accession>A0A1G6RXE3</accession>
<dbReference type="PANTHER" id="PTHR10134">
    <property type="entry name" value="CYTOCHROME B-C1 COMPLEX SUBUNIT RIESKE, MITOCHONDRIAL"/>
    <property type="match status" value="1"/>
</dbReference>
<reference evidence="13" key="1">
    <citation type="submission" date="2016-10" db="EMBL/GenBank/DDBJ databases">
        <authorList>
            <person name="Varghese N."/>
            <person name="Submissions S."/>
        </authorList>
    </citation>
    <scope>NUCLEOTIDE SEQUENCE [LARGE SCALE GENOMIC DNA]</scope>
    <source>
        <strain evidence="13">CGMCC 4.3504</strain>
    </source>
</reference>
<feature type="compositionally biased region" description="Low complexity" evidence="10">
    <location>
        <begin position="70"/>
        <end position="80"/>
    </location>
</feature>
<dbReference type="PROSITE" id="PS51296">
    <property type="entry name" value="RIESKE"/>
    <property type="match status" value="1"/>
</dbReference>
<keyword evidence="12" id="KW-0223">Dioxygenase</keyword>
<dbReference type="RefSeq" id="WP_055571679.1">
    <property type="nucleotide sequence ID" value="NZ_FMZK01000005.1"/>
</dbReference>
<sequence>MTSASHQFASGPARRTVVAAAGAAGLAVALTACGGSDDSSGSSADPTAPGGSTDGGEASGSGSDGGDGASAGAALASTADIPEGGGKVFTDSKVVVTQPTAGEFKAFSATCTHQGCAVKSVADGVINCPCHNSNFSIADGSVQSGPATKPLPAREITVSGDAISLA</sequence>
<dbReference type="Pfam" id="PF00355">
    <property type="entry name" value="Rieske"/>
    <property type="match status" value="1"/>
</dbReference>
<dbReference type="InterPro" id="IPR036922">
    <property type="entry name" value="Rieske_2Fe-2S_sf"/>
</dbReference>
<dbReference type="STRING" id="67344.SAMN05216505_10532"/>
<dbReference type="Proteomes" id="UP000182100">
    <property type="component" value="Unassembled WGS sequence"/>
</dbReference>
<gene>
    <name evidence="12" type="ORF">SAMN05216505_10532</name>
</gene>
<dbReference type="GO" id="GO:0004497">
    <property type="term" value="F:monooxygenase activity"/>
    <property type="evidence" value="ECO:0007669"/>
    <property type="project" value="UniProtKB-ARBA"/>
</dbReference>
<dbReference type="Gene3D" id="2.102.10.10">
    <property type="entry name" value="Rieske [2Fe-2S] iron-sulphur domain"/>
    <property type="match status" value="1"/>
</dbReference>
<dbReference type="EMBL" id="FMZK01000005">
    <property type="protein sequence ID" value="SDD08615.1"/>
    <property type="molecule type" value="Genomic_DNA"/>
</dbReference>
<dbReference type="InterPro" id="IPR017941">
    <property type="entry name" value="Rieske_2Fe-2S"/>
</dbReference>
<evidence type="ECO:0000256" key="2">
    <source>
        <dbReference type="ARBA" id="ARBA00015816"/>
    </source>
</evidence>
<evidence type="ECO:0000313" key="13">
    <source>
        <dbReference type="Proteomes" id="UP000182100"/>
    </source>
</evidence>
<comment type="cofactor">
    <cofactor evidence="9">
        <name>[2Fe-2S] cluster</name>
        <dbReference type="ChEBI" id="CHEBI:190135"/>
    </cofactor>
</comment>
<dbReference type="GO" id="GO:0016020">
    <property type="term" value="C:membrane"/>
    <property type="evidence" value="ECO:0007669"/>
    <property type="project" value="InterPro"/>
</dbReference>
<evidence type="ECO:0000256" key="4">
    <source>
        <dbReference type="ARBA" id="ARBA00022723"/>
    </source>
</evidence>
<evidence type="ECO:0000256" key="9">
    <source>
        <dbReference type="ARBA" id="ARBA00034078"/>
    </source>
</evidence>
<dbReference type="PROSITE" id="PS51318">
    <property type="entry name" value="TAT"/>
    <property type="match status" value="1"/>
</dbReference>
<dbReference type="InterPro" id="IPR006311">
    <property type="entry name" value="TAT_signal"/>
</dbReference>
<dbReference type="PRINTS" id="PR00162">
    <property type="entry name" value="RIESKE"/>
</dbReference>